<name>A0A1G9ES09_9LACT</name>
<dbReference type="Gene3D" id="2.10.260.10">
    <property type="match status" value="1"/>
</dbReference>
<dbReference type="Proteomes" id="UP000199433">
    <property type="component" value="Unassembled WGS sequence"/>
</dbReference>
<dbReference type="EMBL" id="FNFK01000066">
    <property type="protein sequence ID" value="SDK78936.1"/>
    <property type="molecule type" value="Genomic_DNA"/>
</dbReference>
<dbReference type="RefSeq" id="WP_091268638.1">
    <property type="nucleotide sequence ID" value="NZ_FNFK01000066.1"/>
</dbReference>
<dbReference type="STRING" id="426701.SAMN04488098_10667"/>
<evidence type="ECO:0000313" key="1">
    <source>
        <dbReference type="EMBL" id="SDK78936.1"/>
    </source>
</evidence>
<organism evidence="1 2">
    <name type="scientific">Alkalibacterium thalassium</name>
    <dbReference type="NCBI Taxonomy" id="426701"/>
    <lineage>
        <taxon>Bacteria</taxon>
        <taxon>Bacillati</taxon>
        <taxon>Bacillota</taxon>
        <taxon>Bacilli</taxon>
        <taxon>Lactobacillales</taxon>
        <taxon>Carnobacteriaceae</taxon>
        <taxon>Alkalibacterium</taxon>
    </lineage>
</organism>
<dbReference type="AlphaFoldDB" id="A0A1G9ES09"/>
<evidence type="ECO:0000313" key="2">
    <source>
        <dbReference type="Proteomes" id="UP000199433"/>
    </source>
</evidence>
<sequence length="76" mass="8740">MSTTKLRKQGSSIVVTIPAAEAKNLDMDREYIVKTDKHGTITLIPQLENPFKNAEKGEFYEEDEWAEMKPIGKEIW</sequence>
<proteinExistence type="predicted"/>
<dbReference type="SUPFAM" id="SSF89447">
    <property type="entry name" value="AbrB/MazE/MraZ-like"/>
    <property type="match status" value="1"/>
</dbReference>
<dbReference type="InterPro" id="IPR037914">
    <property type="entry name" value="SpoVT-AbrB_sf"/>
</dbReference>
<accession>A0A1G9ES09</accession>
<protein>
    <submittedName>
        <fullName evidence="1">Antitoxin component of the MazEF toxin-antitoxin module</fullName>
    </submittedName>
</protein>
<reference evidence="2" key="1">
    <citation type="submission" date="2016-10" db="EMBL/GenBank/DDBJ databases">
        <authorList>
            <person name="Varghese N."/>
            <person name="Submissions S."/>
        </authorList>
    </citation>
    <scope>NUCLEOTIDE SEQUENCE [LARGE SCALE GENOMIC DNA]</scope>
    <source>
        <strain evidence="2">DSM 19181</strain>
    </source>
</reference>
<keyword evidence="2" id="KW-1185">Reference proteome</keyword>
<dbReference type="OrthoDB" id="71707at2"/>
<dbReference type="NCBIfam" id="NF047400">
    <property type="entry name" value="MazE_PemI_antitoxin"/>
    <property type="match status" value="1"/>
</dbReference>
<gene>
    <name evidence="1" type="ORF">SAMN04488098_10667</name>
</gene>